<dbReference type="SUPFAM" id="SSF159888">
    <property type="entry name" value="YdhG-like"/>
    <property type="match status" value="1"/>
</dbReference>
<dbReference type="Pfam" id="PF08818">
    <property type="entry name" value="DUF1801"/>
    <property type="match status" value="1"/>
</dbReference>
<reference evidence="2 3" key="1">
    <citation type="submission" date="2023-06" db="EMBL/GenBank/DDBJ databases">
        <title>Pelomonas sp. APW6 16S ribosomal RNA gene genome sequencing and assembly.</title>
        <authorList>
            <person name="Woo H."/>
        </authorList>
    </citation>
    <scope>NUCLEOTIDE SEQUENCE [LARGE SCALE GENOMIC DNA]</scope>
    <source>
        <strain evidence="2 3">APW6</strain>
    </source>
</reference>
<feature type="domain" description="YdhG-like" evidence="1">
    <location>
        <begin position="29"/>
        <end position="122"/>
    </location>
</feature>
<dbReference type="EMBL" id="JASVDS010000001">
    <property type="protein sequence ID" value="MDL5030341.1"/>
    <property type="molecule type" value="Genomic_DNA"/>
</dbReference>
<dbReference type="RefSeq" id="WP_285980481.1">
    <property type="nucleotide sequence ID" value="NZ_JASVDS010000001.1"/>
</dbReference>
<protein>
    <submittedName>
        <fullName evidence="2">DUF1801 domain-containing protein</fullName>
    </submittedName>
</protein>
<proteinExistence type="predicted"/>
<sequence>MPSRKPTPAGPPPSALIDERIATLGDWRGAMLAELRALILGAQAGIEEDWKWSGPCWTHAGLLCTGETYQRHVKLTFPHGASLPDPAGLFNSSLEGRVRRAIDFPEGATIDGPALQALIRAAAAHNADKGRAKA</sequence>
<gene>
    <name evidence="2" type="ORF">QRD43_00370</name>
</gene>
<comment type="caution">
    <text evidence="2">The sequence shown here is derived from an EMBL/GenBank/DDBJ whole genome shotgun (WGS) entry which is preliminary data.</text>
</comment>
<name>A0ABT7LFJ4_9BURK</name>
<dbReference type="InterPro" id="IPR014922">
    <property type="entry name" value="YdhG-like"/>
</dbReference>
<dbReference type="Proteomes" id="UP001238603">
    <property type="component" value="Unassembled WGS sequence"/>
</dbReference>
<evidence type="ECO:0000313" key="2">
    <source>
        <dbReference type="EMBL" id="MDL5030341.1"/>
    </source>
</evidence>
<organism evidence="2 3">
    <name type="scientific">Roseateles subflavus</name>
    <dbReference type="NCBI Taxonomy" id="3053353"/>
    <lineage>
        <taxon>Bacteria</taxon>
        <taxon>Pseudomonadati</taxon>
        <taxon>Pseudomonadota</taxon>
        <taxon>Betaproteobacteria</taxon>
        <taxon>Burkholderiales</taxon>
        <taxon>Sphaerotilaceae</taxon>
        <taxon>Roseateles</taxon>
    </lineage>
</organism>
<keyword evidence="3" id="KW-1185">Reference proteome</keyword>
<accession>A0ABT7LFJ4</accession>
<evidence type="ECO:0000313" key="3">
    <source>
        <dbReference type="Proteomes" id="UP001238603"/>
    </source>
</evidence>
<dbReference type="Gene3D" id="3.90.1150.200">
    <property type="match status" value="1"/>
</dbReference>
<evidence type="ECO:0000259" key="1">
    <source>
        <dbReference type="Pfam" id="PF08818"/>
    </source>
</evidence>